<protein>
    <recommendedName>
        <fullName evidence="2">Nitroreductase domain-containing protein</fullName>
    </recommendedName>
</protein>
<dbReference type="SUPFAM" id="SSF55469">
    <property type="entry name" value="FMN-dependent nitroreductase-like"/>
    <property type="match status" value="1"/>
</dbReference>
<keyword evidence="4" id="KW-1185">Reference proteome</keyword>
<comment type="caution">
    <text evidence="3">The sequence shown here is derived from an EMBL/GenBank/DDBJ whole genome shotgun (WGS) entry which is preliminary data.</text>
</comment>
<reference evidence="3 4" key="1">
    <citation type="submission" date="2019-12" db="EMBL/GenBank/DDBJ databases">
        <title>Nesterenkonia muleiensis sp. nov., a novel actinobacterium isolated from sap of Populus euphratica.</title>
        <authorList>
            <person name="Wang R."/>
        </authorList>
    </citation>
    <scope>NUCLEOTIDE SEQUENCE [LARGE SCALE GENOMIC DNA]</scope>
    <source>
        <strain evidence="3 4">F10</strain>
    </source>
</reference>
<proteinExistence type="predicted"/>
<dbReference type="RefSeq" id="WP_157323528.1">
    <property type="nucleotide sequence ID" value="NZ_BMFX01000002.1"/>
</dbReference>
<sequence>MSSSVHLAQDLIRTWQTSASPGLTDQPPPARALPTEQVVSLAGPGRPPAQLNLEQTLRRRRSLRFFAQSPLPAAHVGEVITAGLAEEKQGRDQQEAELPELEITIAALRVEGLDRGFHQITPSTQTAAKIAVDFDPSALESLTLQAEFADAAVIISLGADLAAAEARAGTHGYRLLMGRVSAAAYAMWLQGVSRGWVGSVFAGLLPAALRQPVASDGTSRHQLFALALGPPPKVPANAAPDPSES</sequence>
<name>A0A7K1UJD7_9MICC</name>
<feature type="coiled-coil region" evidence="1">
    <location>
        <begin position="84"/>
        <end position="111"/>
    </location>
</feature>
<evidence type="ECO:0000313" key="3">
    <source>
        <dbReference type="EMBL" id="MVT26526.1"/>
    </source>
</evidence>
<feature type="domain" description="Nitroreductase" evidence="2">
    <location>
        <begin position="57"/>
        <end position="211"/>
    </location>
</feature>
<evidence type="ECO:0000313" key="4">
    <source>
        <dbReference type="Proteomes" id="UP000460157"/>
    </source>
</evidence>
<dbReference type="Proteomes" id="UP000460157">
    <property type="component" value="Unassembled WGS sequence"/>
</dbReference>
<gene>
    <name evidence="3" type="ORF">GNZ21_09185</name>
</gene>
<accession>A0A7K1UJD7</accession>
<dbReference type="Gene3D" id="3.40.109.10">
    <property type="entry name" value="NADH Oxidase"/>
    <property type="match status" value="1"/>
</dbReference>
<dbReference type="InterPro" id="IPR000415">
    <property type="entry name" value="Nitroreductase-like"/>
</dbReference>
<organism evidence="3 4">
    <name type="scientific">Nesterenkonia alkaliphila</name>
    <dbReference type="NCBI Taxonomy" id="1463631"/>
    <lineage>
        <taxon>Bacteria</taxon>
        <taxon>Bacillati</taxon>
        <taxon>Actinomycetota</taxon>
        <taxon>Actinomycetes</taxon>
        <taxon>Micrococcales</taxon>
        <taxon>Micrococcaceae</taxon>
        <taxon>Nesterenkonia</taxon>
    </lineage>
</organism>
<dbReference type="EMBL" id="WRPM01000068">
    <property type="protein sequence ID" value="MVT26526.1"/>
    <property type="molecule type" value="Genomic_DNA"/>
</dbReference>
<dbReference type="InterPro" id="IPR029479">
    <property type="entry name" value="Nitroreductase"/>
</dbReference>
<evidence type="ECO:0000256" key="1">
    <source>
        <dbReference type="SAM" id="Coils"/>
    </source>
</evidence>
<dbReference type="Pfam" id="PF00881">
    <property type="entry name" value="Nitroreductase"/>
    <property type="match status" value="1"/>
</dbReference>
<dbReference type="GO" id="GO:0016491">
    <property type="term" value="F:oxidoreductase activity"/>
    <property type="evidence" value="ECO:0007669"/>
    <property type="project" value="InterPro"/>
</dbReference>
<dbReference type="AlphaFoldDB" id="A0A7K1UJD7"/>
<evidence type="ECO:0000259" key="2">
    <source>
        <dbReference type="Pfam" id="PF00881"/>
    </source>
</evidence>
<dbReference type="OrthoDB" id="5119587at2"/>
<keyword evidence="1" id="KW-0175">Coiled coil</keyword>